<evidence type="ECO:0000313" key="1">
    <source>
        <dbReference type="EMBL" id="PND05219.1"/>
    </source>
</evidence>
<reference evidence="1 2" key="1">
    <citation type="journal article" date="2017" name="BMC Genomics">
        <title>Genome sequencing of 39 Akkermansia muciniphila isolates reveals its population structure, genomic and functional diverisity, and global distribution in mammalian gut microbiotas.</title>
        <authorList>
            <person name="Guo X."/>
            <person name="Li S."/>
            <person name="Zhang J."/>
            <person name="Wu F."/>
            <person name="Li X."/>
            <person name="Wu D."/>
            <person name="Zhang M."/>
            <person name="Ou Z."/>
            <person name="Jie Z."/>
            <person name="Yan Q."/>
            <person name="Li P."/>
            <person name="Yi J."/>
            <person name="Peng Y."/>
        </authorList>
    </citation>
    <scope>NUCLEOTIDE SEQUENCE [LARGE SCALE GENOMIC DNA]</scope>
    <source>
        <strain evidence="1 2">GP28</strain>
    </source>
</reference>
<dbReference type="EMBL" id="PJLB01000004">
    <property type="protein sequence ID" value="PND05219.1"/>
    <property type="molecule type" value="Genomic_DNA"/>
</dbReference>
<proteinExistence type="predicted"/>
<dbReference type="AlphaFoldDB" id="A0AAX0WNS2"/>
<comment type="caution">
    <text evidence="1">The sequence shown here is derived from an EMBL/GenBank/DDBJ whole genome shotgun (WGS) entry which is preliminary data.</text>
</comment>
<gene>
    <name evidence="1" type="ORF">CXT95_02075</name>
</gene>
<protein>
    <submittedName>
        <fullName evidence="1">Uncharacterized protein</fullName>
    </submittedName>
</protein>
<evidence type="ECO:0000313" key="2">
    <source>
        <dbReference type="Proteomes" id="UP000236075"/>
    </source>
</evidence>
<organism evidence="1 2">
    <name type="scientific">Akkermansia muciniphila</name>
    <dbReference type="NCBI Taxonomy" id="239935"/>
    <lineage>
        <taxon>Bacteria</taxon>
        <taxon>Pseudomonadati</taxon>
        <taxon>Verrucomicrobiota</taxon>
        <taxon>Verrucomicrobiia</taxon>
        <taxon>Verrucomicrobiales</taxon>
        <taxon>Akkermansiaceae</taxon>
        <taxon>Akkermansia</taxon>
    </lineage>
</organism>
<name>A0AAX0WNS2_9BACT</name>
<dbReference type="Proteomes" id="UP000236075">
    <property type="component" value="Unassembled WGS sequence"/>
</dbReference>
<sequence length="71" mass="7901">MACLPFLQVVHQNLFQSFPGFRTAPVALLHGKILSYKTILNVPLLHCGIRTLLEQAAQPKGEIVQKASFRT</sequence>
<accession>A0AAX0WNS2</accession>